<protein>
    <submittedName>
        <fullName evidence="2">Uncharacterized protein</fullName>
    </submittedName>
</protein>
<comment type="caution">
    <text evidence="2">The sequence shown here is derived from an EMBL/GenBank/DDBJ whole genome shotgun (WGS) entry which is preliminary data.</text>
</comment>
<evidence type="ECO:0000313" key="3">
    <source>
        <dbReference type="Proteomes" id="UP000824540"/>
    </source>
</evidence>
<feature type="region of interest" description="Disordered" evidence="1">
    <location>
        <begin position="268"/>
        <end position="392"/>
    </location>
</feature>
<evidence type="ECO:0000256" key="1">
    <source>
        <dbReference type="SAM" id="MobiDB-lite"/>
    </source>
</evidence>
<name>A0A8T2MX75_9TELE</name>
<reference evidence="2" key="1">
    <citation type="thesis" date="2021" institute="BYU ScholarsArchive" country="Provo, UT, USA">
        <title>Applications of and Algorithms for Genome Assembly and Genomic Analyses with an Emphasis on Marine Teleosts.</title>
        <authorList>
            <person name="Pickett B.D."/>
        </authorList>
    </citation>
    <scope>NUCLEOTIDE SEQUENCE</scope>
    <source>
        <strain evidence="2">HI-2016</strain>
    </source>
</reference>
<gene>
    <name evidence="2" type="ORF">JZ751_015394</name>
</gene>
<keyword evidence="3" id="KW-1185">Reference proteome</keyword>
<dbReference type="EMBL" id="JAFBMS010000245">
    <property type="protein sequence ID" value="KAG9332293.1"/>
    <property type="molecule type" value="Genomic_DNA"/>
</dbReference>
<dbReference type="AlphaFoldDB" id="A0A8T2MX75"/>
<feature type="compositionally biased region" description="Pro residues" evidence="1">
    <location>
        <begin position="289"/>
        <end position="300"/>
    </location>
</feature>
<evidence type="ECO:0000313" key="2">
    <source>
        <dbReference type="EMBL" id="KAG9332293.1"/>
    </source>
</evidence>
<feature type="compositionally biased region" description="Low complexity" evidence="1">
    <location>
        <begin position="185"/>
        <end position="194"/>
    </location>
</feature>
<accession>A0A8T2MX75</accession>
<feature type="region of interest" description="Disordered" evidence="1">
    <location>
        <begin position="181"/>
        <end position="203"/>
    </location>
</feature>
<organism evidence="2 3">
    <name type="scientific">Albula glossodonta</name>
    <name type="common">roundjaw bonefish</name>
    <dbReference type="NCBI Taxonomy" id="121402"/>
    <lineage>
        <taxon>Eukaryota</taxon>
        <taxon>Metazoa</taxon>
        <taxon>Chordata</taxon>
        <taxon>Craniata</taxon>
        <taxon>Vertebrata</taxon>
        <taxon>Euteleostomi</taxon>
        <taxon>Actinopterygii</taxon>
        <taxon>Neopterygii</taxon>
        <taxon>Teleostei</taxon>
        <taxon>Albuliformes</taxon>
        <taxon>Albulidae</taxon>
        <taxon>Albula</taxon>
    </lineage>
</organism>
<sequence length="392" mass="42568">MSHRSATDFLSELGLEGGEEEESAWDSESGSDSPGKQHGVPQSPVKTHRVMASISEENTEGHHGNLTHCRNYEHAGHHGNLTHCRNYEHAGHHGNLTHCRNYEHAGHHGNLMLTINPLCAGLAHTRPHVLHFHYMFTCMEGGVFCLALVMHQHVSMATTLQSRTFPCPNAHYSKEDSLDKKSVWKAEPASSSPKPAEKPKEEAIKKTDLMEELGLGDADDLEGSVLFTLVHLAPCSQFQICGSHSIELMDVTASRTAPRPKLALPMEEELRDSSPVPAQSPAALGKDTPTPPAQTPPLPSPRSSTSRSAFQPLPHPRARKPQPVRAESEEESDWDSESVTPASSPGKTVKPKPSIPEKKAISKPDGPARPPDLSPEDGGSEGNTESVEEPPK</sequence>
<proteinExistence type="predicted"/>
<dbReference type="Proteomes" id="UP000824540">
    <property type="component" value="Unassembled WGS sequence"/>
</dbReference>
<feature type="region of interest" description="Disordered" evidence="1">
    <location>
        <begin position="1"/>
        <end position="46"/>
    </location>
</feature>
<feature type="non-terminal residue" evidence="2">
    <location>
        <position position="1"/>
    </location>
</feature>